<dbReference type="EMBL" id="CM043799">
    <property type="protein sequence ID" value="KAI4804807.1"/>
    <property type="molecule type" value="Genomic_DNA"/>
</dbReference>
<evidence type="ECO:0000313" key="2">
    <source>
        <dbReference type="Proteomes" id="UP001057452"/>
    </source>
</evidence>
<evidence type="ECO:0000313" key="1">
    <source>
        <dbReference type="EMBL" id="KAI4804807.1"/>
    </source>
</evidence>
<dbReference type="Proteomes" id="UP001057452">
    <property type="component" value="Chromosome 15"/>
</dbReference>
<proteinExistence type="predicted"/>
<protein>
    <submittedName>
        <fullName evidence="1">Uncharacterized protein</fullName>
    </submittedName>
</protein>
<organism evidence="1 2">
    <name type="scientific">Chaenocephalus aceratus</name>
    <name type="common">Blackfin icefish</name>
    <name type="synonym">Chaenichthys aceratus</name>
    <dbReference type="NCBI Taxonomy" id="36190"/>
    <lineage>
        <taxon>Eukaryota</taxon>
        <taxon>Metazoa</taxon>
        <taxon>Chordata</taxon>
        <taxon>Craniata</taxon>
        <taxon>Vertebrata</taxon>
        <taxon>Euteleostomi</taxon>
        <taxon>Actinopterygii</taxon>
        <taxon>Neopterygii</taxon>
        <taxon>Teleostei</taxon>
        <taxon>Neoteleostei</taxon>
        <taxon>Acanthomorphata</taxon>
        <taxon>Eupercaria</taxon>
        <taxon>Perciformes</taxon>
        <taxon>Notothenioidei</taxon>
        <taxon>Channichthyidae</taxon>
        <taxon>Chaenocephalus</taxon>
    </lineage>
</organism>
<reference evidence="1" key="1">
    <citation type="submission" date="2022-05" db="EMBL/GenBank/DDBJ databases">
        <title>Chromosome-level genome of Chaenocephalus aceratus.</title>
        <authorList>
            <person name="Park H."/>
        </authorList>
    </citation>
    <scope>NUCLEOTIDE SEQUENCE</scope>
    <source>
        <strain evidence="1">KU_202001</strain>
    </source>
</reference>
<comment type="caution">
    <text evidence="1">The sequence shown here is derived from an EMBL/GenBank/DDBJ whole genome shotgun (WGS) entry which is preliminary data.</text>
</comment>
<sequence length="524" mass="58036">MIPPANMIQDESGGNEEDHDQIETPKAPTTDSSQQETKLQRLKRSLSFKTKTMRSKSADNFFRNSNDNKTELLSDIRNPLQVDSAGHCFMEHIFKKPTFCDVCNHMIVADGSKIINGEKVPENKMLFMASVQNSRNQHYCGGFLINEDFVVTAAHCDDGNPTSVVLGTHNLKNIDDTMRYSVKRCKHRCYEKVEEGSDIMLLKLSKKAQLNQRLQPISLPETETKITNIETCSVAGWGLTSVGEPDELQMVNVPIVDLDVCKNEWPNMLPEKVICAGGYGTNKGFCQVLASLGQNADGSRIIKGAIAPDDTYEFLVSLQKNEKHMCGGFLISEDFVLTAAHCSAEEPDRVVVGTHDLSKVGEENVRIIEKRYKHRSYYQVDKGNDIMLLKLKKKVARNKKQIIALPPSNMHIQEKKTCHVAGWGFTKTGGGVVDRLMMVDVSVINLNACSKLWGGIPSDVICAGGYGSHKGFCQGDSGGPLVCDGIAVGVVSFNNNNNICDYPNYPNVYTEISKYLGWINSIIN</sequence>
<accession>A0ACB9VY64</accession>
<name>A0ACB9VY64_CHAAC</name>
<gene>
    <name evidence="1" type="ORF">KUCAC02_026420</name>
</gene>
<keyword evidence="2" id="KW-1185">Reference proteome</keyword>